<dbReference type="OMA" id="CECREHI"/>
<keyword evidence="2" id="KW-1185">Reference proteome</keyword>
<accession>T1GKF8</accession>
<evidence type="ECO:0000313" key="1">
    <source>
        <dbReference type="EnsemblMetazoa" id="MESCA003981-PA"/>
    </source>
</evidence>
<dbReference type="GO" id="GO:0005737">
    <property type="term" value="C:cytoplasm"/>
    <property type="evidence" value="ECO:0007669"/>
    <property type="project" value="TreeGrafter"/>
</dbReference>
<organism evidence="1 2">
    <name type="scientific">Megaselia scalaris</name>
    <name type="common">Humpbacked fly</name>
    <name type="synonym">Phora scalaris</name>
    <dbReference type="NCBI Taxonomy" id="36166"/>
    <lineage>
        <taxon>Eukaryota</taxon>
        <taxon>Metazoa</taxon>
        <taxon>Ecdysozoa</taxon>
        <taxon>Arthropoda</taxon>
        <taxon>Hexapoda</taxon>
        <taxon>Insecta</taxon>
        <taxon>Pterygota</taxon>
        <taxon>Neoptera</taxon>
        <taxon>Endopterygota</taxon>
        <taxon>Diptera</taxon>
        <taxon>Brachycera</taxon>
        <taxon>Muscomorpha</taxon>
        <taxon>Platypezoidea</taxon>
        <taxon>Phoridae</taxon>
        <taxon>Megaseliini</taxon>
        <taxon>Megaselia</taxon>
    </lineage>
</organism>
<sequence>LKKLHQAQLLLCESSNVFNHPNLERDLSSRQNDNFIGTHNFWPNQYDLYYIWHQMEQSSQFQQSVDEGSEDFRVSDDFEAGTKIMYYCERSGIDFKSSAQVVFDVLSELLQTNPSLSLPVLVNFVEICECREHIEWIKDTIQRIQITIPVDDTISHQHIIYLMCKTQAILIPTLSEVKQLCAQITFYLKSSHIFVRNATLCGLLSLLECCTKTNTTIGKLSEELTALREVSTAYINFHISNSSIKCSSVHTRLVWTLNFCLIEWTSKFVPDCKLISTTIPIAKDILRTTNDEHLYLIVLHV</sequence>
<reference evidence="1" key="2">
    <citation type="submission" date="2015-06" db="UniProtKB">
        <authorList>
            <consortium name="EnsemblMetazoa"/>
        </authorList>
    </citation>
    <scope>IDENTIFICATION</scope>
</reference>
<protein>
    <submittedName>
        <fullName evidence="1">Uncharacterized protein</fullName>
    </submittedName>
</protein>
<reference evidence="2" key="1">
    <citation type="submission" date="2013-02" db="EMBL/GenBank/DDBJ databases">
        <authorList>
            <person name="Hughes D."/>
        </authorList>
    </citation>
    <scope>NUCLEOTIDE SEQUENCE</scope>
    <source>
        <strain>Durham</strain>
        <strain evidence="2">NC isolate 2 -- Noor lab</strain>
    </source>
</reference>
<dbReference type="PANTHER" id="PTHR10170">
    <property type="entry name" value="HUNTINGTON DISEASE PROTEIN"/>
    <property type="match status" value="1"/>
</dbReference>
<dbReference type="EMBL" id="CAQQ02034597">
    <property type="status" value="NOT_ANNOTATED_CDS"/>
    <property type="molecule type" value="Genomic_DNA"/>
</dbReference>
<dbReference type="EMBL" id="CAQQ02034599">
    <property type="status" value="NOT_ANNOTATED_CDS"/>
    <property type="molecule type" value="Genomic_DNA"/>
</dbReference>
<dbReference type="InterPro" id="IPR028426">
    <property type="entry name" value="Huntingtin_fam"/>
</dbReference>
<proteinExistence type="predicted"/>
<dbReference type="Proteomes" id="UP000015102">
    <property type="component" value="Unassembled WGS sequence"/>
</dbReference>
<dbReference type="EMBL" id="CAQQ02034598">
    <property type="status" value="NOT_ANNOTATED_CDS"/>
    <property type="molecule type" value="Genomic_DNA"/>
</dbReference>
<dbReference type="PANTHER" id="PTHR10170:SF10">
    <property type="entry name" value="HUNTINGTIN"/>
    <property type="match status" value="1"/>
</dbReference>
<evidence type="ECO:0000313" key="2">
    <source>
        <dbReference type="Proteomes" id="UP000015102"/>
    </source>
</evidence>
<dbReference type="EnsemblMetazoa" id="MESCA003981-RA">
    <property type="protein sequence ID" value="MESCA003981-PA"/>
    <property type="gene ID" value="MESCA003981"/>
</dbReference>
<dbReference type="STRING" id="36166.T1GKF8"/>
<dbReference type="HOGENOM" id="CLU_926136_0_0_1"/>
<dbReference type="EMBL" id="CAQQ02034600">
    <property type="status" value="NOT_ANNOTATED_CDS"/>
    <property type="molecule type" value="Genomic_DNA"/>
</dbReference>
<dbReference type="AlphaFoldDB" id="T1GKF8"/>
<dbReference type="EMBL" id="CAQQ02034595">
    <property type="status" value="NOT_ANNOTATED_CDS"/>
    <property type="molecule type" value="Genomic_DNA"/>
</dbReference>
<name>T1GKF8_MEGSC</name>
<dbReference type="EMBL" id="CAQQ02034596">
    <property type="status" value="NOT_ANNOTATED_CDS"/>
    <property type="molecule type" value="Genomic_DNA"/>
</dbReference>